<reference evidence="1 2" key="1">
    <citation type="journal article" date="2023" name="Science">
        <title>Complex scaffold remodeling in plant triterpene biosynthesis.</title>
        <authorList>
            <person name="De La Pena R."/>
            <person name="Hodgson H."/>
            <person name="Liu J.C."/>
            <person name="Stephenson M.J."/>
            <person name="Martin A.C."/>
            <person name="Owen C."/>
            <person name="Harkess A."/>
            <person name="Leebens-Mack J."/>
            <person name="Jimenez L.E."/>
            <person name="Osbourn A."/>
            <person name="Sattely E.S."/>
        </authorList>
    </citation>
    <scope>NUCLEOTIDE SEQUENCE [LARGE SCALE GENOMIC DNA]</scope>
    <source>
        <strain evidence="2">cv. JPN11</strain>
        <tissue evidence="1">Leaf</tissue>
    </source>
</reference>
<sequence>MDRKAFLSHLLILLLLISGGQCEVKLFIENQCSYTVWFAANPADGDANAEKAPGTLEIFIMPDTWSGSIWARTKCSNNESFYFSCETGDCNLGSVDCQGPPNPPTYPATFLNLGIDKSVVTYEVSLNHGFNVPMRIRPDGGSLTGGSGSGPCPVVDCIADIGNVCPPELVATNKDGAYVGCNSACDALKDPKYCCTEGQACQPNQYSQAFKKVCGLAHTYPADNNPPLYKCTGAISYNITLCPL</sequence>
<proteinExistence type="predicted"/>
<evidence type="ECO:0000313" key="1">
    <source>
        <dbReference type="EMBL" id="KAJ4705022.1"/>
    </source>
</evidence>
<protein>
    <submittedName>
        <fullName evidence="1">Thaumatin</fullName>
    </submittedName>
</protein>
<gene>
    <name evidence="1" type="ORF">OWV82_021852</name>
</gene>
<accession>A0ACC1X103</accession>
<comment type="caution">
    <text evidence="1">The sequence shown here is derived from an EMBL/GenBank/DDBJ whole genome shotgun (WGS) entry which is preliminary data.</text>
</comment>
<dbReference type="Proteomes" id="UP001164539">
    <property type="component" value="Chromosome 12"/>
</dbReference>
<dbReference type="EMBL" id="CM051405">
    <property type="protein sequence ID" value="KAJ4705022.1"/>
    <property type="molecule type" value="Genomic_DNA"/>
</dbReference>
<evidence type="ECO:0000313" key="2">
    <source>
        <dbReference type="Proteomes" id="UP001164539"/>
    </source>
</evidence>
<name>A0ACC1X103_MELAZ</name>
<keyword evidence="2" id="KW-1185">Reference proteome</keyword>
<organism evidence="1 2">
    <name type="scientific">Melia azedarach</name>
    <name type="common">Chinaberry tree</name>
    <dbReference type="NCBI Taxonomy" id="155640"/>
    <lineage>
        <taxon>Eukaryota</taxon>
        <taxon>Viridiplantae</taxon>
        <taxon>Streptophyta</taxon>
        <taxon>Embryophyta</taxon>
        <taxon>Tracheophyta</taxon>
        <taxon>Spermatophyta</taxon>
        <taxon>Magnoliopsida</taxon>
        <taxon>eudicotyledons</taxon>
        <taxon>Gunneridae</taxon>
        <taxon>Pentapetalae</taxon>
        <taxon>rosids</taxon>
        <taxon>malvids</taxon>
        <taxon>Sapindales</taxon>
        <taxon>Meliaceae</taxon>
        <taxon>Melia</taxon>
    </lineage>
</organism>